<dbReference type="Gramene" id="TKW15024">
    <property type="protein sequence ID" value="TKW15024"/>
    <property type="gene ID" value="SEVIR_5G204200v2"/>
</dbReference>
<organism evidence="1 2">
    <name type="scientific">Setaria viridis</name>
    <name type="common">Green bristlegrass</name>
    <name type="synonym">Setaria italica subsp. viridis</name>
    <dbReference type="NCBI Taxonomy" id="4556"/>
    <lineage>
        <taxon>Eukaryota</taxon>
        <taxon>Viridiplantae</taxon>
        <taxon>Streptophyta</taxon>
        <taxon>Embryophyta</taxon>
        <taxon>Tracheophyta</taxon>
        <taxon>Spermatophyta</taxon>
        <taxon>Magnoliopsida</taxon>
        <taxon>Liliopsida</taxon>
        <taxon>Poales</taxon>
        <taxon>Poaceae</taxon>
        <taxon>PACMAD clade</taxon>
        <taxon>Panicoideae</taxon>
        <taxon>Panicodae</taxon>
        <taxon>Paniceae</taxon>
        <taxon>Cenchrinae</taxon>
        <taxon>Setaria</taxon>
    </lineage>
</organism>
<proteinExistence type="predicted"/>
<reference evidence="1" key="1">
    <citation type="submission" date="2019-03" db="EMBL/GenBank/DDBJ databases">
        <title>WGS assembly of Setaria viridis.</title>
        <authorList>
            <person name="Huang P."/>
            <person name="Jenkins J."/>
            <person name="Grimwood J."/>
            <person name="Barry K."/>
            <person name="Healey A."/>
            <person name="Mamidi S."/>
            <person name="Sreedasyam A."/>
            <person name="Shu S."/>
            <person name="Feldman M."/>
            <person name="Wu J."/>
            <person name="Yu Y."/>
            <person name="Chen C."/>
            <person name="Johnson J."/>
            <person name="Rokhsar D."/>
            <person name="Baxter I."/>
            <person name="Schmutz J."/>
            <person name="Brutnell T."/>
            <person name="Kellogg E."/>
        </authorList>
    </citation>
    <scope>NUCLEOTIDE SEQUENCE [LARGE SCALE GENOMIC DNA]</scope>
</reference>
<dbReference type="AlphaFoldDB" id="A0A4U6UJR2"/>
<dbReference type="Proteomes" id="UP000298652">
    <property type="component" value="Chromosome 5"/>
</dbReference>
<protein>
    <submittedName>
        <fullName evidence="1">Uncharacterized protein</fullName>
    </submittedName>
</protein>
<keyword evidence="2" id="KW-1185">Reference proteome</keyword>
<gene>
    <name evidence="1" type="ORF">SEVIR_5G204200v2</name>
</gene>
<evidence type="ECO:0000313" key="2">
    <source>
        <dbReference type="Proteomes" id="UP000298652"/>
    </source>
</evidence>
<name>A0A4U6UJR2_SETVI</name>
<evidence type="ECO:0000313" key="1">
    <source>
        <dbReference type="EMBL" id="TKW15024.1"/>
    </source>
</evidence>
<sequence>MIGISTVDLNPIATEHTTCSMLFLTRAPCRSPGTQDQASVASIFLAAQHSVACNSDGCIELVATRLDTAQQAVLRREEAKSNFSSSVPRELCVLHTECWSNIVESTMASWRCLIFPQIPSVGQKGSHVSHKLELLRAEVFTLAICTLQQVTTY</sequence>
<dbReference type="EMBL" id="CM016556">
    <property type="protein sequence ID" value="TKW15024.1"/>
    <property type="molecule type" value="Genomic_DNA"/>
</dbReference>
<accession>A0A4U6UJR2</accession>